<keyword evidence="1" id="KW-0732">Signal</keyword>
<gene>
    <name evidence="2" type="ORF">ICL07_06595</name>
</gene>
<dbReference type="RefSeq" id="WP_188087125.1">
    <property type="nucleotide sequence ID" value="NZ_JACVFC010000001.1"/>
</dbReference>
<proteinExistence type="predicted"/>
<accession>A0ABR7THQ6</accession>
<evidence type="ECO:0008006" key="4">
    <source>
        <dbReference type="Google" id="ProtNLM"/>
    </source>
</evidence>
<keyword evidence="3" id="KW-1185">Reference proteome</keyword>
<evidence type="ECO:0000313" key="3">
    <source>
        <dbReference type="Proteomes" id="UP000659124"/>
    </source>
</evidence>
<organism evidence="2 3">
    <name type="scientific">Chitinophaga qingshengii</name>
    <dbReference type="NCBI Taxonomy" id="1569794"/>
    <lineage>
        <taxon>Bacteria</taxon>
        <taxon>Pseudomonadati</taxon>
        <taxon>Bacteroidota</taxon>
        <taxon>Chitinophagia</taxon>
        <taxon>Chitinophagales</taxon>
        <taxon>Chitinophagaceae</taxon>
        <taxon>Chitinophaga</taxon>
    </lineage>
</organism>
<dbReference type="Proteomes" id="UP000659124">
    <property type="component" value="Unassembled WGS sequence"/>
</dbReference>
<reference evidence="2 3" key="1">
    <citation type="submission" date="2020-09" db="EMBL/GenBank/DDBJ databases">
        <title>Genome sequences of type strains of Chitinophaga qingshengii and Chitinophaga varians.</title>
        <authorList>
            <person name="Kittiwongwattana C."/>
        </authorList>
    </citation>
    <scope>NUCLEOTIDE SEQUENCE [LARGE SCALE GENOMIC DNA]</scope>
    <source>
        <strain evidence="2 3">JCM 30026</strain>
    </source>
</reference>
<comment type="caution">
    <text evidence="2">The sequence shown here is derived from an EMBL/GenBank/DDBJ whole genome shotgun (WGS) entry which is preliminary data.</text>
</comment>
<evidence type="ECO:0000313" key="2">
    <source>
        <dbReference type="EMBL" id="MBC9930038.1"/>
    </source>
</evidence>
<sequence length="262" mass="31025">MKRKLLIPFVLPALCCILFFNACIKYPPITPDNNVPNDRLLKTWQLTSNEIPTNTYQFYYNNKKLVDSIVLSQGINFFTYRVHRKHNGQIDSVVATEYLNKGSGHVYFVARNYQYSNGLITHYDYHVYDNFGNHDVMLFDISHEQQKMTIRYNTIAHEFTFNDKQDVVRMRDNGDRPFNGTFSYNTGINPLFYARDLYAIITDLATYNYEYLLSKHNTVKKNYNDGYSVNYTHIYDDKGRLTRSDFKDVRHFGTQSFSYTYY</sequence>
<dbReference type="EMBL" id="JACVFC010000001">
    <property type="protein sequence ID" value="MBC9930038.1"/>
    <property type="molecule type" value="Genomic_DNA"/>
</dbReference>
<name>A0ABR7THQ6_9BACT</name>
<protein>
    <recommendedName>
        <fullName evidence="4">DUF4595 domain-containing protein</fullName>
    </recommendedName>
</protein>
<feature type="chain" id="PRO_5045518292" description="DUF4595 domain-containing protein" evidence="1">
    <location>
        <begin position="23"/>
        <end position="262"/>
    </location>
</feature>
<feature type="signal peptide" evidence="1">
    <location>
        <begin position="1"/>
        <end position="22"/>
    </location>
</feature>
<evidence type="ECO:0000256" key="1">
    <source>
        <dbReference type="SAM" id="SignalP"/>
    </source>
</evidence>